<dbReference type="EMBL" id="VHSG01000009">
    <property type="protein sequence ID" value="TQV81018.1"/>
    <property type="molecule type" value="Genomic_DNA"/>
</dbReference>
<dbReference type="GO" id="GO:0008234">
    <property type="term" value="F:cysteine-type peptidase activity"/>
    <property type="evidence" value="ECO:0007669"/>
    <property type="project" value="InterPro"/>
</dbReference>
<gene>
    <name evidence="2" type="ORF">FKG94_09995</name>
</gene>
<proteinExistence type="predicted"/>
<comment type="caution">
    <text evidence="2">The sequence shown here is derived from an EMBL/GenBank/DDBJ whole genome shotgun (WGS) entry which is preliminary data.</text>
</comment>
<protein>
    <submittedName>
        <fullName evidence="2">C1 family peptidase</fullName>
    </submittedName>
</protein>
<dbReference type="AlphaFoldDB" id="A0A545TUX1"/>
<organism evidence="2 3">
    <name type="scientific">Exilibacterium tricleocarpae</name>
    <dbReference type="NCBI Taxonomy" id="2591008"/>
    <lineage>
        <taxon>Bacteria</taxon>
        <taxon>Pseudomonadati</taxon>
        <taxon>Pseudomonadota</taxon>
        <taxon>Gammaproteobacteria</taxon>
        <taxon>Cellvibrionales</taxon>
        <taxon>Cellvibrionaceae</taxon>
        <taxon>Exilibacterium</taxon>
    </lineage>
</organism>
<dbReference type="Gene3D" id="3.40.50.1820">
    <property type="entry name" value="alpha/beta hydrolase"/>
    <property type="match status" value="1"/>
</dbReference>
<dbReference type="InterPro" id="IPR029058">
    <property type="entry name" value="AB_hydrolase_fold"/>
</dbReference>
<dbReference type="Proteomes" id="UP000319732">
    <property type="component" value="Unassembled WGS sequence"/>
</dbReference>
<evidence type="ECO:0000259" key="1">
    <source>
        <dbReference type="Pfam" id="PF00112"/>
    </source>
</evidence>
<dbReference type="InterPro" id="IPR038765">
    <property type="entry name" value="Papain-like_cys_pep_sf"/>
</dbReference>
<sequence length="628" mass="69765">MIGYRAENKRTGFEGLGMENRYVTPTGHLLNAVADTYDIRDLVYQPALIAVRDAWPAPTGIQILDQGGEGACTGFALAAVLNLLDVRRRRDIGAAPRGPVSARMLYEMARKFDEWPGDEYAGSSCRGAIRGWQNMGVCTDREWPYEENRPGDLTRSRAVSARFNKPGAYYRLRPRLADYHAAINEAGAIYVSARVHAGWYEPDAETGAIPYAVTAAGGHAFAIVGYNQEGFWVQNSWGKRWAKAGLALWRYDDWQTHVIDAWVVRFTVPTPRFHADAHSAVDDGRPVQFGRRKVRRSDIAGHFVHLDDGEFHPTGPYFSELTDVQETAQYLRGQDRYRHLLLYAHGGLNSTKASARRIVAMKDIYKKNGIYPFHFMYDTGLLEEIKDLVLRRSADPNRVTGFDDIWDGVVARSVRVPGRAIWREIKRGAAKGFTAGGAGTQVLQAIVDLLQGDWKIHLVGHSAGALLLAYLLERLGAGPASRRIATCSLMAPACTVADFHQYYRPLLGTGRATFGIDDMTVYNLSDRLERDDSVAGVYRKSLLYLVSTAFEASGNTALLGMEKYSTALHGSELEFIYSEGSGGAEPLTHSETHSGFDNDPATMNNILMRMLGCCHLPAVHFTREILDY</sequence>
<feature type="domain" description="Peptidase C1A papain C-terminal" evidence="1">
    <location>
        <begin position="123"/>
        <end position="247"/>
    </location>
</feature>
<dbReference type="SUPFAM" id="SSF53474">
    <property type="entry name" value="alpha/beta-Hydrolases"/>
    <property type="match status" value="1"/>
</dbReference>
<dbReference type="SUPFAM" id="SSF54001">
    <property type="entry name" value="Cysteine proteinases"/>
    <property type="match status" value="1"/>
</dbReference>
<dbReference type="Pfam" id="PF00112">
    <property type="entry name" value="Peptidase_C1"/>
    <property type="match status" value="1"/>
</dbReference>
<accession>A0A545TUX1</accession>
<name>A0A545TUX1_9GAMM</name>
<evidence type="ECO:0000313" key="3">
    <source>
        <dbReference type="Proteomes" id="UP000319732"/>
    </source>
</evidence>
<dbReference type="InterPro" id="IPR000668">
    <property type="entry name" value="Peptidase_C1A_C"/>
</dbReference>
<dbReference type="OrthoDB" id="1491023at2"/>
<dbReference type="GO" id="GO:0006508">
    <property type="term" value="P:proteolysis"/>
    <property type="evidence" value="ECO:0007669"/>
    <property type="project" value="InterPro"/>
</dbReference>
<evidence type="ECO:0000313" key="2">
    <source>
        <dbReference type="EMBL" id="TQV81018.1"/>
    </source>
</evidence>
<dbReference type="Gene3D" id="3.90.70.10">
    <property type="entry name" value="Cysteine proteinases"/>
    <property type="match status" value="1"/>
</dbReference>
<keyword evidence="3" id="KW-1185">Reference proteome</keyword>
<dbReference type="CDD" id="cd02619">
    <property type="entry name" value="Peptidase_C1"/>
    <property type="match status" value="1"/>
</dbReference>
<reference evidence="2 3" key="1">
    <citation type="submission" date="2019-06" db="EMBL/GenBank/DDBJ databases">
        <title>Whole genome sequence for Cellvibrionaceae sp. R142.</title>
        <authorList>
            <person name="Wang G."/>
        </authorList>
    </citation>
    <scope>NUCLEOTIDE SEQUENCE [LARGE SCALE GENOMIC DNA]</scope>
    <source>
        <strain evidence="2 3">R142</strain>
    </source>
</reference>